<name>A0A150PUT6_SORCE</name>
<gene>
    <name evidence="1" type="ORF">BE08_21180</name>
</gene>
<sequence>MLGFLVGTACLIGLIAMLRRGGRYGCGGAPWGAGPWDDGPHAHHRRRGFGGFGGFGVRRRLFLSFLFDRLGTTPSQEKVIVAAIDELRAAADAQRGEIRGTRADVAAAVRSPSFDETRLGELFARHDTAIEALRRASVGALGKIHAVLDDRQREQLADLIEIGPPAFRDLWPGRRRGHRVDPYRTHGEWA</sequence>
<evidence type="ECO:0000313" key="2">
    <source>
        <dbReference type="Proteomes" id="UP000075420"/>
    </source>
</evidence>
<dbReference type="Proteomes" id="UP000075420">
    <property type="component" value="Unassembled WGS sequence"/>
</dbReference>
<protein>
    <recommendedName>
        <fullName evidence="3">Periplasmic heavy metal sensor</fullName>
    </recommendedName>
</protein>
<reference evidence="1 2" key="1">
    <citation type="submission" date="2014-02" db="EMBL/GenBank/DDBJ databases">
        <title>The small core and large imbalanced accessory genome model reveals a collaborative survival strategy of Sorangium cellulosum strains in nature.</title>
        <authorList>
            <person name="Han K."/>
            <person name="Peng R."/>
            <person name="Blom J."/>
            <person name="Li Y.-Z."/>
        </authorList>
    </citation>
    <scope>NUCLEOTIDE SEQUENCE [LARGE SCALE GENOMIC DNA]</scope>
    <source>
        <strain evidence="1 2">So0157-25</strain>
    </source>
</reference>
<evidence type="ECO:0000313" key="1">
    <source>
        <dbReference type="EMBL" id="KYF59442.1"/>
    </source>
</evidence>
<comment type="caution">
    <text evidence="1">The sequence shown here is derived from an EMBL/GenBank/DDBJ whole genome shotgun (WGS) entry which is preliminary data.</text>
</comment>
<accession>A0A150PUT6</accession>
<evidence type="ECO:0008006" key="3">
    <source>
        <dbReference type="Google" id="ProtNLM"/>
    </source>
</evidence>
<dbReference type="EMBL" id="JELY01000424">
    <property type="protein sequence ID" value="KYF59442.1"/>
    <property type="molecule type" value="Genomic_DNA"/>
</dbReference>
<dbReference type="Pfam" id="PF07813">
    <property type="entry name" value="LTXXQ"/>
    <property type="match status" value="1"/>
</dbReference>
<proteinExistence type="predicted"/>
<dbReference type="AlphaFoldDB" id="A0A150PUT6"/>
<dbReference type="Gene3D" id="1.20.120.1490">
    <property type="match status" value="1"/>
</dbReference>
<dbReference type="InterPro" id="IPR012899">
    <property type="entry name" value="LTXXQ"/>
</dbReference>
<organism evidence="1 2">
    <name type="scientific">Sorangium cellulosum</name>
    <name type="common">Polyangium cellulosum</name>
    <dbReference type="NCBI Taxonomy" id="56"/>
    <lineage>
        <taxon>Bacteria</taxon>
        <taxon>Pseudomonadati</taxon>
        <taxon>Myxococcota</taxon>
        <taxon>Polyangia</taxon>
        <taxon>Polyangiales</taxon>
        <taxon>Polyangiaceae</taxon>
        <taxon>Sorangium</taxon>
    </lineage>
</organism>